<evidence type="ECO:0000256" key="1">
    <source>
        <dbReference type="SAM" id="MobiDB-lite"/>
    </source>
</evidence>
<dbReference type="EMBL" id="ML179139">
    <property type="protein sequence ID" value="THU98287.1"/>
    <property type="molecule type" value="Genomic_DNA"/>
</dbReference>
<sequence>MVLRRGSLHGPFLPQRLANGDDELLEEHLLVLGNQGVGKNRIIDRLQDTLHKQNRLQPNMHLSGVLNRSVFERSLNLKKPGKNSRFWTKVLPIFIKAFRYTFSPYRDTSLEDLGLITFGRDALLLVSIDVTIGSVVLDTTIAITNPTSLLILLFTLIALSAHQSLLPDLRTLQTDTRTMSANHLLLVVAVHPFLHRSSTSRTCSSPPDNLYPHVLPEHTWGMSLEDLSLTLGKDALPLVSINMTIGSVVLDAAIAMINPTSPLVLLFTLIALSICQSLPPRSAHPSSSKPSFRHSRPPSPPSVPAAEHAARRYDTDDMMTL</sequence>
<reference evidence="2 3" key="1">
    <citation type="journal article" date="2019" name="Nat. Ecol. Evol.">
        <title>Megaphylogeny resolves global patterns of mushroom evolution.</title>
        <authorList>
            <person name="Varga T."/>
            <person name="Krizsan K."/>
            <person name="Foldi C."/>
            <person name="Dima B."/>
            <person name="Sanchez-Garcia M."/>
            <person name="Sanchez-Ramirez S."/>
            <person name="Szollosi G.J."/>
            <person name="Szarkandi J.G."/>
            <person name="Papp V."/>
            <person name="Albert L."/>
            <person name="Andreopoulos W."/>
            <person name="Angelini C."/>
            <person name="Antonin V."/>
            <person name="Barry K.W."/>
            <person name="Bougher N.L."/>
            <person name="Buchanan P."/>
            <person name="Buyck B."/>
            <person name="Bense V."/>
            <person name="Catcheside P."/>
            <person name="Chovatia M."/>
            <person name="Cooper J."/>
            <person name="Damon W."/>
            <person name="Desjardin D."/>
            <person name="Finy P."/>
            <person name="Geml J."/>
            <person name="Haridas S."/>
            <person name="Hughes K."/>
            <person name="Justo A."/>
            <person name="Karasinski D."/>
            <person name="Kautmanova I."/>
            <person name="Kiss B."/>
            <person name="Kocsube S."/>
            <person name="Kotiranta H."/>
            <person name="LaButti K.M."/>
            <person name="Lechner B.E."/>
            <person name="Liimatainen K."/>
            <person name="Lipzen A."/>
            <person name="Lukacs Z."/>
            <person name="Mihaltcheva S."/>
            <person name="Morgado L.N."/>
            <person name="Niskanen T."/>
            <person name="Noordeloos M.E."/>
            <person name="Ohm R.A."/>
            <person name="Ortiz-Santana B."/>
            <person name="Ovrebo C."/>
            <person name="Racz N."/>
            <person name="Riley R."/>
            <person name="Savchenko A."/>
            <person name="Shiryaev A."/>
            <person name="Soop K."/>
            <person name="Spirin V."/>
            <person name="Szebenyi C."/>
            <person name="Tomsovsky M."/>
            <person name="Tulloss R.E."/>
            <person name="Uehling J."/>
            <person name="Grigoriev I.V."/>
            <person name="Vagvolgyi C."/>
            <person name="Papp T."/>
            <person name="Martin F.M."/>
            <person name="Miettinen O."/>
            <person name="Hibbett D.S."/>
            <person name="Nagy L.G."/>
        </authorList>
    </citation>
    <scope>NUCLEOTIDE SEQUENCE [LARGE SCALE GENOMIC DNA]</scope>
    <source>
        <strain evidence="2 3">CBS 962.96</strain>
    </source>
</reference>
<proteinExistence type="predicted"/>
<dbReference type="AlphaFoldDB" id="A0A4S8M7I3"/>
<gene>
    <name evidence="2" type="ORF">K435DRAFT_33439</name>
</gene>
<protein>
    <submittedName>
        <fullName evidence="2">Uncharacterized protein</fullName>
    </submittedName>
</protein>
<keyword evidence="3" id="KW-1185">Reference proteome</keyword>
<feature type="region of interest" description="Disordered" evidence="1">
    <location>
        <begin position="282"/>
        <end position="321"/>
    </location>
</feature>
<accession>A0A4S8M7I3</accession>
<dbReference type="Proteomes" id="UP000297245">
    <property type="component" value="Unassembled WGS sequence"/>
</dbReference>
<evidence type="ECO:0000313" key="3">
    <source>
        <dbReference type="Proteomes" id="UP000297245"/>
    </source>
</evidence>
<name>A0A4S8M7I3_DENBC</name>
<organism evidence="2 3">
    <name type="scientific">Dendrothele bispora (strain CBS 962.96)</name>
    <dbReference type="NCBI Taxonomy" id="1314807"/>
    <lineage>
        <taxon>Eukaryota</taxon>
        <taxon>Fungi</taxon>
        <taxon>Dikarya</taxon>
        <taxon>Basidiomycota</taxon>
        <taxon>Agaricomycotina</taxon>
        <taxon>Agaricomycetes</taxon>
        <taxon>Agaricomycetidae</taxon>
        <taxon>Agaricales</taxon>
        <taxon>Agaricales incertae sedis</taxon>
        <taxon>Dendrothele</taxon>
    </lineage>
</organism>
<evidence type="ECO:0000313" key="2">
    <source>
        <dbReference type="EMBL" id="THU98287.1"/>
    </source>
</evidence>